<dbReference type="RefSeq" id="WP_110500022.1">
    <property type="nucleotide sequence ID" value="NZ_QJVD01000004.1"/>
</dbReference>
<name>A0A2V5LMA6_9MICC</name>
<dbReference type="InterPro" id="IPR011991">
    <property type="entry name" value="ArsR-like_HTH"/>
</dbReference>
<dbReference type="Pfam" id="PF12840">
    <property type="entry name" value="HTH_20"/>
    <property type="match status" value="1"/>
</dbReference>
<evidence type="ECO:0000256" key="3">
    <source>
        <dbReference type="ARBA" id="ARBA00023163"/>
    </source>
</evidence>
<dbReference type="InterPro" id="IPR036390">
    <property type="entry name" value="WH_DNA-bd_sf"/>
</dbReference>
<keyword evidence="7" id="KW-1185">Reference proteome</keyword>
<dbReference type="InterPro" id="IPR036388">
    <property type="entry name" value="WH-like_DNA-bd_sf"/>
</dbReference>
<evidence type="ECO:0000313" key="7">
    <source>
        <dbReference type="Proteomes" id="UP000247832"/>
    </source>
</evidence>
<protein>
    <recommendedName>
        <fullName evidence="5">HTH arsR-type domain-containing protein</fullName>
    </recommendedName>
</protein>
<dbReference type="OrthoDB" id="7945987at2"/>
<evidence type="ECO:0000256" key="4">
    <source>
        <dbReference type="SAM" id="MobiDB-lite"/>
    </source>
</evidence>
<dbReference type="InterPro" id="IPR051081">
    <property type="entry name" value="HTH_MetalResp_TranReg"/>
</dbReference>
<dbReference type="GO" id="GO:0003677">
    <property type="term" value="F:DNA binding"/>
    <property type="evidence" value="ECO:0007669"/>
    <property type="project" value="UniProtKB-KW"/>
</dbReference>
<proteinExistence type="predicted"/>
<keyword evidence="2" id="KW-0238">DNA-binding</keyword>
<keyword evidence="3" id="KW-0804">Transcription</keyword>
<evidence type="ECO:0000313" key="6">
    <source>
        <dbReference type="EMBL" id="PYI68770.1"/>
    </source>
</evidence>
<reference evidence="6 7" key="1">
    <citation type="submission" date="2018-05" db="EMBL/GenBank/DDBJ databases">
        <title>Genetic diversity of glacier-inhabiting Cryobacterium bacteria in China and description of Cryobacterium mengkeensis sp. nov. and Arthrobacter glacialis sp. nov.</title>
        <authorList>
            <person name="Liu Q."/>
            <person name="Xin Y.-H."/>
        </authorList>
    </citation>
    <scope>NUCLEOTIDE SEQUENCE [LARGE SCALE GENOMIC DNA]</scope>
    <source>
        <strain evidence="6 7">LI2</strain>
    </source>
</reference>
<evidence type="ECO:0000256" key="2">
    <source>
        <dbReference type="ARBA" id="ARBA00023125"/>
    </source>
</evidence>
<gene>
    <name evidence="6" type="ORF">CVV68_05625</name>
</gene>
<dbReference type="PANTHER" id="PTHR33154:SF33">
    <property type="entry name" value="TRANSCRIPTIONAL REPRESSOR SDPR"/>
    <property type="match status" value="1"/>
</dbReference>
<accession>A0A2V5LMA6</accession>
<sequence>MAGKSQLEPAAGPGKQTAPKETASKISAPNESGTPARDPAGKPAAGSAEVTAQTMTSPMLRAMSNPLRRRIIAVLAAQDYARATDLAEQLGVAANKLSYHLRTLADAGMIQEAPQYARDNRDRVWQAAGESYRIGNPEDPVDPSEEYSLNAYLSQMELDQHAALSRVLAWAPDFATGRDAETKAELAVGTLRLSVQDAEELFRQVEGVLKNARQLHRAPGEPGVKIWDYTFMAVREDL</sequence>
<evidence type="ECO:0000259" key="5">
    <source>
        <dbReference type="SMART" id="SM00418"/>
    </source>
</evidence>
<dbReference type="InterPro" id="IPR001845">
    <property type="entry name" value="HTH_ArsR_DNA-bd_dom"/>
</dbReference>
<dbReference type="SMART" id="SM00418">
    <property type="entry name" value="HTH_ARSR"/>
    <property type="match status" value="1"/>
</dbReference>
<dbReference type="AlphaFoldDB" id="A0A2V5LMA6"/>
<organism evidence="6 7">
    <name type="scientific">Arthrobacter livingstonensis</name>
    <dbReference type="NCBI Taxonomy" id="670078"/>
    <lineage>
        <taxon>Bacteria</taxon>
        <taxon>Bacillati</taxon>
        <taxon>Actinomycetota</taxon>
        <taxon>Actinomycetes</taxon>
        <taxon>Micrococcales</taxon>
        <taxon>Micrococcaceae</taxon>
        <taxon>Arthrobacter</taxon>
    </lineage>
</organism>
<feature type="compositionally biased region" description="Polar residues" evidence="4">
    <location>
        <begin position="24"/>
        <end position="33"/>
    </location>
</feature>
<dbReference type="SUPFAM" id="SSF46785">
    <property type="entry name" value="Winged helix' DNA-binding domain"/>
    <property type="match status" value="1"/>
</dbReference>
<dbReference type="CDD" id="cd00090">
    <property type="entry name" value="HTH_ARSR"/>
    <property type="match status" value="1"/>
</dbReference>
<feature type="domain" description="HTH arsR-type" evidence="5">
    <location>
        <begin position="58"/>
        <end position="158"/>
    </location>
</feature>
<keyword evidence="1" id="KW-0805">Transcription regulation</keyword>
<dbReference type="PANTHER" id="PTHR33154">
    <property type="entry name" value="TRANSCRIPTIONAL REGULATOR, ARSR FAMILY"/>
    <property type="match status" value="1"/>
</dbReference>
<feature type="region of interest" description="Disordered" evidence="4">
    <location>
        <begin position="1"/>
        <end position="57"/>
    </location>
</feature>
<dbReference type="Proteomes" id="UP000247832">
    <property type="component" value="Unassembled WGS sequence"/>
</dbReference>
<dbReference type="EMBL" id="QJVD01000004">
    <property type="protein sequence ID" value="PYI68770.1"/>
    <property type="molecule type" value="Genomic_DNA"/>
</dbReference>
<dbReference type="GO" id="GO:0003700">
    <property type="term" value="F:DNA-binding transcription factor activity"/>
    <property type="evidence" value="ECO:0007669"/>
    <property type="project" value="InterPro"/>
</dbReference>
<dbReference type="Gene3D" id="1.10.10.10">
    <property type="entry name" value="Winged helix-like DNA-binding domain superfamily/Winged helix DNA-binding domain"/>
    <property type="match status" value="1"/>
</dbReference>
<comment type="caution">
    <text evidence="6">The sequence shown here is derived from an EMBL/GenBank/DDBJ whole genome shotgun (WGS) entry which is preliminary data.</text>
</comment>
<evidence type="ECO:0000256" key="1">
    <source>
        <dbReference type="ARBA" id="ARBA00023015"/>
    </source>
</evidence>